<organism evidence="1 2">
    <name type="scientific">Blyttiomyces helicus</name>
    <dbReference type="NCBI Taxonomy" id="388810"/>
    <lineage>
        <taxon>Eukaryota</taxon>
        <taxon>Fungi</taxon>
        <taxon>Fungi incertae sedis</taxon>
        <taxon>Chytridiomycota</taxon>
        <taxon>Chytridiomycota incertae sedis</taxon>
        <taxon>Chytridiomycetes</taxon>
        <taxon>Chytridiomycetes incertae sedis</taxon>
        <taxon>Blyttiomyces</taxon>
    </lineage>
</organism>
<dbReference type="Proteomes" id="UP000269721">
    <property type="component" value="Unassembled WGS sequence"/>
</dbReference>
<name>A0A4P9WKH7_9FUNG</name>
<gene>
    <name evidence="1" type="ORF">BDK51DRAFT_41142</name>
</gene>
<reference evidence="2" key="1">
    <citation type="journal article" date="2018" name="Nat. Microbiol.">
        <title>Leveraging single-cell genomics to expand the fungal tree of life.</title>
        <authorList>
            <person name="Ahrendt S.R."/>
            <person name="Quandt C.A."/>
            <person name="Ciobanu D."/>
            <person name="Clum A."/>
            <person name="Salamov A."/>
            <person name="Andreopoulos B."/>
            <person name="Cheng J.F."/>
            <person name="Woyke T."/>
            <person name="Pelin A."/>
            <person name="Henrissat B."/>
            <person name="Reynolds N.K."/>
            <person name="Benny G.L."/>
            <person name="Smith M.E."/>
            <person name="James T.Y."/>
            <person name="Grigoriev I.V."/>
        </authorList>
    </citation>
    <scope>NUCLEOTIDE SEQUENCE [LARGE SCALE GENOMIC DNA]</scope>
</reference>
<protein>
    <submittedName>
        <fullName evidence="1">Uncharacterized protein</fullName>
    </submittedName>
</protein>
<dbReference type="AlphaFoldDB" id="A0A4P9WKH7"/>
<evidence type="ECO:0000313" key="2">
    <source>
        <dbReference type="Proteomes" id="UP000269721"/>
    </source>
</evidence>
<accession>A0A4P9WKH7</accession>
<dbReference type="EMBL" id="KZ994607">
    <property type="protein sequence ID" value="RKO92513.1"/>
    <property type="molecule type" value="Genomic_DNA"/>
</dbReference>
<evidence type="ECO:0000313" key="1">
    <source>
        <dbReference type="EMBL" id="RKO92513.1"/>
    </source>
</evidence>
<sequence length="360" mass="38905">MRKEVKVFALILPRQNGSTPGGKTKPSGEIELSAEARTDSWVSAPHASPLAKSAAIAVPAQGLCIRWLQFEDRRRGARNAEVGPSRLVAILNSESPVCPTTATLRTTASTAGWFMAWEISLGKQVKGGSPGGTTQFSCGVIDFPDEARVCPTLAAHKAGHPEFWYNCNASDGRVDRAAGPFMAWEDSLGNSSIVDAVEPEDAEVGTGQLMLDAGYKSIRAARLLTIPTDTRWSLSGQLRVWDDCNASDEGVDIEMGTIGVHSLGRVIGEEGQRRCSHSSKFRRKKISKTDIETGRGIVFLPNPNDSWPPASTSNDIISTDTYQAVLTTMPLQGLCIFWLQLVDAMELETPKWGGDSTIDE</sequence>
<proteinExistence type="predicted"/>
<keyword evidence="2" id="KW-1185">Reference proteome</keyword>